<accession>A0AAE0FW65</accession>
<dbReference type="PANTHER" id="PTHR11319">
    <property type="entry name" value="G PROTEIN-COUPLED RECEPTOR-RELATED"/>
    <property type="match status" value="1"/>
</dbReference>
<name>A0AAE0FW65_9CHLO</name>
<gene>
    <name evidence="1" type="ORF">CYMTET_24246</name>
</gene>
<dbReference type="PANTHER" id="PTHR11319:SF35">
    <property type="entry name" value="OUTER MEMBRANE PROTEIN PMPC-RELATED"/>
    <property type="match status" value="1"/>
</dbReference>
<organism evidence="1 2">
    <name type="scientific">Cymbomonas tetramitiformis</name>
    <dbReference type="NCBI Taxonomy" id="36881"/>
    <lineage>
        <taxon>Eukaryota</taxon>
        <taxon>Viridiplantae</taxon>
        <taxon>Chlorophyta</taxon>
        <taxon>Pyramimonadophyceae</taxon>
        <taxon>Pyramimonadales</taxon>
        <taxon>Pyramimonadaceae</taxon>
        <taxon>Cymbomonas</taxon>
    </lineage>
</organism>
<dbReference type="SUPFAM" id="SSF51126">
    <property type="entry name" value="Pectin lyase-like"/>
    <property type="match status" value="1"/>
</dbReference>
<protein>
    <recommendedName>
        <fullName evidence="3">Right handed beta helix domain-containing protein</fullName>
    </recommendedName>
</protein>
<evidence type="ECO:0000313" key="1">
    <source>
        <dbReference type="EMBL" id="KAK3267191.1"/>
    </source>
</evidence>
<dbReference type="AlphaFoldDB" id="A0AAE0FW65"/>
<evidence type="ECO:0000313" key="2">
    <source>
        <dbReference type="Proteomes" id="UP001190700"/>
    </source>
</evidence>
<sequence>MCKKHSTHAHCVLSFVQLFLLSLYFIPSFSDQLLNIVEYNTAEASLGSAITSPTITEVLLQVDVRLLQELPTVTTDIILKGTCEGIGCSNKFISGERKVRVLSVSGDCTLVLESITLRDGYASSGSGGGALFISNAATVRVLDSRISGSSAEKSGGGIHVSVSTLEVRSSIITGCRAEEFGGGLYSSGSTVVVESSTFQYSQAGRDGGGVYASYGTQLSLEAAAVTSNQAGTKGGGLGAFFSCVVYDTTTGIPTESNTKVSVAESEIKQNSGQTGAGIYVGEGSDLSVRDTTVIGSNAAGDGGGMAVAARASVSATSSVLQANMAWRGGAFAFLEDDGGAAELLQLELKENSAECGRDFFWTHQSEGAGLGPECTECVAADSYEGELSVASTAATYAATRLGQCWGGEQACGGTDVQALQ</sequence>
<reference evidence="1 2" key="1">
    <citation type="journal article" date="2015" name="Genome Biol. Evol.">
        <title>Comparative Genomics of a Bacterivorous Green Alga Reveals Evolutionary Causalities and Consequences of Phago-Mixotrophic Mode of Nutrition.</title>
        <authorList>
            <person name="Burns J.A."/>
            <person name="Paasch A."/>
            <person name="Narechania A."/>
            <person name="Kim E."/>
        </authorList>
    </citation>
    <scope>NUCLEOTIDE SEQUENCE [LARGE SCALE GENOMIC DNA]</scope>
    <source>
        <strain evidence="1 2">PLY_AMNH</strain>
    </source>
</reference>
<evidence type="ECO:0008006" key="3">
    <source>
        <dbReference type="Google" id="ProtNLM"/>
    </source>
</evidence>
<proteinExistence type="predicted"/>
<dbReference type="Gene3D" id="2.160.20.20">
    <property type="match status" value="1"/>
</dbReference>
<comment type="caution">
    <text evidence="1">The sequence shown here is derived from an EMBL/GenBank/DDBJ whole genome shotgun (WGS) entry which is preliminary data.</text>
</comment>
<dbReference type="Proteomes" id="UP001190700">
    <property type="component" value="Unassembled WGS sequence"/>
</dbReference>
<keyword evidence="2" id="KW-1185">Reference proteome</keyword>
<dbReference type="InterPro" id="IPR012332">
    <property type="entry name" value="Autotransporter_pectin_lyase_C"/>
</dbReference>
<dbReference type="EMBL" id="LGRX02012564">
    <property type="protein sequence ID" value="KAK3267191.1"/>
    <property type="molecule type" value="Genomic_DNA"/>
</dbReference>
<dbReference type="InterPro" id="IPR011050">
    <property type="entry name" value="Pectin_lyase_fold/virulence"/>
</dbReference>
<feature type="non-terminal residue" evidence="1">
    <location>
        <position position="420"/>
    </location>
</feature>